<organism evidence="1 2">
    <name type="scientific">Candidatus Caccopulliclostridium gallistercoris</name>
    <dbReference type="NCBI Taxonomy" id="2840719"/>
    <lineage>
        <taxon>Bacteria</taxon>
        <taxon>Bacillati</taxon>
        <taxon>Bacillota</taxon>
        <taxon>Clostridia</taxon>
        <taxon>Candidatus Caccopulliclostridium</taxon>
    </lineage>
</organism>
<accession>A0A9D1SZ29</accession>
<name>A0A9D1SZ29_9FIRM</name>
<dbReference type="AlphaFoldDB" id="A0A9D1SZ29"/>
<reference evidence="1" key="1">
    <citation type="submission" date="2020-10" db="EMBL/GenBank/DDBJ databases">
        <authorList>
            <person name="Gilroy R."/>
        </authorList>
    </citation>
    <scope>NUCLEOTIDE SEQUENCE</scope>
    <source>
        <strain evidence="1">CHK186-9395</strain>
    </source>
</reference>
<proteinExistence type="predicted"/>
<evidence type="ECO:0000313" key="2">
    <source>
        <dbReference type="Proteomes" id="UP000886861"/>
    </source>
</evidence>
<dbReference type="Proteomes" id="UP000886861">
    <property type="component" value="Unassembled WGS sequence"/>
</dbReference>
<reference evidence="1" key="2">
    <citation type="journal article" date="2021" name="PeerJ">
        <title>Extensive microbial diversity within the chicken gut microbiome revealed by metagenomics and culture.</title>
        <authorList>
            <person name="Gilroy R."/>
            <person name="Ravi A."/>
            <person name="Getino M."/>
            <person name="Pursley I."/>
            <person name="Horton D.L."/>
            <person name="Alikhan N.F."/>
            <person name="Baker D."/>
            <person name="Gharbi K."/>
            <person name="Hall N."/>
            <person name="Watson M."/>
            <person name="Adriaenssens E.M."/>
            <person name="Foster-Nyarko E."/>
            <person name="Jarju S."/>
            <person name="Secka A."/>
            <person name="Antonio M."/>
            <person name="Oren A."/>
            <person name="Chaudhuri R.R."/>
            <person name="La Ragione R."/>
            <person name="Hildebrand F."/>
            <person name="Pallen M.J."/>
        </authorList>
    </citation>
    <scope>NUCLEOTIDE SEQUENCE</scope>
    <source>
        <strain evidence="1">CHK186-9395</strain>
    </source>
</reference>
<sequence>MDKILSKFKKTRINVNKSLNAIESENGKGAICKCQCVGNNCQCGTSNPNEREM</sequence>
<protein>
    <submittedName>
        <fullName evidence="1">Uncharacterized protein</fullName>
    </submittedName>
</protein>
<evidence type="ECO:0000313" key="1">
    <source>
        <dbReference type="EMBL" id="HIV01331.1"/>
    </source>
</evidence>
<comment type="caution">
    <text evidence="1">The sequence shown here is derived from an EMBL/GenBank/DDBJ whole genome shotgun (WGS) entry which is preliminary data.</text>
</comment>
<dbReference type="EMBL" id="DVOJ01000007">
    <property type="protein sequence ID" value="HIV01331.1"/>
    <property type="molecule type" value="Genomic_DNA"/>
</dbReference>
<gene>
    <name evidence="1" type="ORF">IAA62_02100</name>
</gene>